<sequence>MWSGTEFIRIAHKKRDFIRSTEGLDLFWKLGDVKNDKTRLEVVQRLLAKVNSDRDDKLDMDYVLTRLIRGMASSRSRQGFFLTLTELIRRSGPSSYSKVMKLKEEHLMAKGTKSEEGENACGHLFVLGALLRSGVEFSLEEKTSIVNEIFEVSGKRSYIAGSAMAILKDFIERSEKSEDKNVMMNAYKAKYKNGADISSLNQAWIVVVLLIKWPKFFAKENATKITDSVLVDQFGKHMKECNVPLASLKIHPGLKEIIRFLCEKEIVHSFWTQHVGPFISKESTYRTSVAFIMLSYVMLYLSSNDRNTNISSFISSNFVGASLSYLSRRNESSDEDKIILGIYENIIKVAEEAPETQVPLLKVLLTGTGTVTFDKVTGGSLIVRLSAVCSPMSIKSLGEIYKTAAEGGKKKNQQLTFHERLFAIQQFAKLTSHSSLTGEVEWKIESLQFLLSNVIFQNKKTTPWNSATRIQAKNAFFKGLDIKEKSFGNTCKVLKETLLFANNKLGPKSDALSSENKKVWMKMTAVVKSISYESDKKLSVFLILFAHMGFQLFHQPEMAVEALKDLHICYEKACGEIKTSVKVSLGDEENDEPIWTEVIVDLLLSLLSQNRSILRQVVNTVFSLISPFVTTKALQTIIDVINPSIEKEEEDEDEMDMDDEDVDVCDETDNDEEEESESEEEDNEMQQNDVNEEIRKDIKSALGDGAVQSDTGSVDVDDMDEESMAKIDEALANVFKILCKKKSQNQKKKEKKDAIAQIHFKIRALDMIDMYLSRPSNPPPTSHVIYLISPLLSALEYSLKISTINSEKGSIVSSIKSVLKKISNIKRPDIDSELDPESLIGVIKMFIGLANRGSPLVQQLNHPVPIFSKLCCFILKAIELSNNESVQKKVIGVYEKSLNDYFCRSHCLLPCNFFSIPFLNNRNGMWSLSSKILLHTFDDKIRQFRRIQGFNLIITYVKSATPEHKSDRDELVKSCVKKIIQIYQGESISDVISKFICQSLSILKDFNSSKPIREIVNWDEVKTALVQLRSKIPGFKSFTDLRKSFNKIAVPLNINPLLPSEKAAVQTFEDSDDAMDVDSEETKSKASKKKSKKRKTKVKKDTIASRKAKKMFELDGQFKGEALPSFKGITRKDKSKFVYNGDIGVA</sequence>
<feature type="region of interest" description="Disordered" evidence="4">
    <location>
        <begin position="644"/>
        <end position="689"/>
    </location>
</feature>
<dbReference type="GO" id="GO:0003714">
    <property type="term" value="F:transcription corepressor activity"/>
    <property type="evidence" value="ECO:0007669"/>
    <property type="project" value="TreeGrafter"/>
</dbReference>
<evidence type="ECO:0000256" key="2">
    <source>
        <dbReference type="ARBA" id="ARBA00006809"/>
    </source>
</evidence>
<feature type="region of interest" description="Disordered" evidence="4">
    <location>
        <begin position="1075"/>
        <end position="1104"/>
    </location>
</feature>
<dbReference type="Proteomes" id="UP000675881">
    <property type="component" value="Chromosome 13"/>
</dbReference>
<keyword evidence="6" id="KW-1185">Reference proteome</keyword>
<dbReference type="SUPFAM" id="SSF48371">
    <property type="entry name" value="ARM repeat"/>
    <property type="match status" value="1"/>
</dbReference>
<feature type="compositionally biased region" description="Acidic residues" evidence="4">
    <location>
        <begin position="647"/>
        <end position="684"/>
    </location>
</feature>
<dbReference type="GO" id="GO:0003723">
    <property type="term" value="F:RNA binding"/>
    <property type="evidence" value="ECO:0007669"/>
    <property type="project" value="TreeGrafter"/>
</dbReference>
<dbReference type="OrthoDB" id="6359128at2759"/>
<dbReference type="PANTHER" id="PTHR13213:SF2">
    <property type="entry name" value="MYB-BINDING PROTEIN 1A"/>
    <property type="match status" value="1"/>
</dbReference>
<dbReference type="GO" id="GO:0003887">
    <property type="term" value="F:DNA-directed DNA polymerase activity"/>
    <property type="evidence" value="ECO:0007669"/>
    <property type="project" value="UniProtKB-EC"/>
</dbReference>
<dbReference type="Pfam" id="PF04931">
    <property type="entry name" value="DNA_pol_phi"/>
    <property type="match status" value="1"/>
</dbReference>
<evidence type="ECO:0000256" key="4">
    <source>
        <dbReference type="SAM" id="MobiDB-lite"/>
    </source>
</evidence>
<evidence type="ECO:0000313" key="6">
    <source>
        <dbReference type="Proteomes" id="UP000675881"/>
    </source>
</evidence>
<evidence type="ECO:0000256" key="1">
    <source>
        <dbReference type="ARBA" id="ARBA00004123"/>
    </source>
</evidence>
<dbReference type="AlphaFoldDB" id="A0A7R8H2D9"/>
<dbReference type="InterPro" id="IPR016024">
    <property type="entry name" value="ARM-type_fold"/>
</dbReference>
<proteinExistence type="inferred from homology"/>
<dbReference type="EMBL" id="HG994592">
    <property type="protein sequence ID" value="CAF2826770.1"/>
    <property type="molecule type" value="Genomic_DNA"/>
</dbReference>
<evidence type="ECO:0000256" key="3">
    <source>
        <dbReference type="ARBA" id="ARBA00023242"/>
    </source>
</evidence>
<dbReference type="EC" id="2.7.7.7" evidence="5"/>
<comment type="subcellular location">
    <subcellularLocation>
        <location evidence="1">Nucleus</location>
    </subcellularLocation>
</comment>
<protein>
    <submittedName>
        <fullName evidence="5">POL5</fullName>
        <ecNumber evidence="5">2.7.7.7</ecNumber>
    </submittedName>
</protein>
<dbReference type="InterPro" id="IPR007015">
    <property type="entry name" value="DNA_pol_V/MYBBP1A"/>
</dbReference>
<evidence type="ECO:0000313" key="5">
    <source>
        <dbReference type="EMBL" id="CAF2826770.1"/>
    </source>
</evidence>
<dbReference type="PANTHER" id="PTHR13213">
    <property type="entry name" value="MYB-BINDING PROTEIN 1A FAMILY MEMBER"/>
    <property type="match status" value="1"/>
</dbReference>
<gene>
    <name evidence="5" type="ORF">LSAA_4444</name>
</gene>
<reference evidence="5" key="1">
    <citation type="submission" date="2021-02" db="EMBL/GenBank/DDBJ databases">
        <authorList>
            <person name="Bekaert M."/>
        </authorList>
    </citation>
    <scope>NUCLEOTIDE SEQUENCE</scope>
    <source>
        <strain evidence="5">IoA-00</strain>
    </source>
</reference>
<dbReference type="GO" id="GO:0043565">
    <property type="term" value="F:sequence-specific DNA binding"/>
    <property type="evidence" value="ECO:0007669"/>
    <property type="project" value="TreeGrafter"/>
</dbReference>
<feature type="compositionally biased region" description="Basic residues" evidence="4">
    <location>
        <begin position="1085"/>
        <end position="1098"/>
    </location>
</feature>
<accession>A0A7R8H2D9</accession>
<organism evidence="5 6">
    <name type="scientific">Lepeophtheirus salmonis</name>
    <name type="common">Salmon louse</name>
    <name type="synonym">Caligus salmonis</name>
    <dbReference type="NCBI Taxonomy" id="72036"/>
    <lineage>
        <taxon>Eukaryota</taxon>
        <taxon>Metazoa</taxon>
        <taxon>Ecdysozoa</taxon>
        <taxon>Arthropoda</taxon>
        <taxon>Crustacea</taxon>
        <taxon>Multicrustacea</taxon>
        <taxon>Hexanauplia</taxon>
        <taxon>Copepoda</taxon>
        <taxon>Siphonostomatoida</taxon>
        <taxon>Caligidae</taxon>
        <taxon>Lepeophtheirus</taxon>
    </lineage>
</organism>
<keyword evidence="3" id="KW-0539">Nucleus</keyword>
<comment type="similarity">
    <text evidence="2">Belongs to the MYBBP1A family.</text>
</comment>
<keyword evidence="5" id="KW-0808">Transferase</keyword>
<name>A0A7R8H2D9_LEPSM</name>
<dbReference type="GO" id="GO:0005730">
    <property type="term" value="C:nucleolus"/>
    <property type="evidence" value="ECO:0007669"/>
    <property type="project" value="InterPro"/>
</dbReference>
<keyword evidence="5" id="KW-0548">Nucleotidyltransferase</keyword>